<dbReference type="Gene3D" id="1.10.565.10">
    <property type="entry name" value="Retinoid X Receptor"/>
    <property type="match status" value="1"/>
</dbReference>
<sequence length="136" mass="16236">MGPAELEIKLDILKNSKELKHYEEHKKFLTTFGEKWGKNEYIMLLLNAITLFSPFRTNLQDIQKLQKIRQRYCDVLRRYLGNLYVTSEAERAYQELLKKLDDELNHLSHSLLRIYHGLNNNELNPLLRELFDLSQT</sequence>
<dbReference type="AlphaFoldDB" id="A0A0N4T1A9"/>
<dbReference type="SUPFAM" id="SSF48508">
    <property type="entry name" value="Nuclear receptor ligand-binding domain"/>
    <property type="match status" value="1"/>
</dbReference>
<dbReference type="STRING" id="6280.A0A0N4T1A9"/>
<dbReference type="InterPro" id="IPR035500">
    <property type="entry name" value="NHR-like_dom_sf"/>
</dbReference>
<keyword evidence="2" id="KW-0804">Transcription</keyword>
<protein>
    <submittedName>
        <fullName evidence="6">NR LBD domain-containing protein</fullName>
    </submittedName>
</protein>
<reference evidence="4 5" key="2">
    <citation type="submission" date="2018-11" db="EMBL/GenBank/DDBJ databases">
        <authorList>
            <consortium name="Pathogen Informatics"/>
        </authorList>
    </citation>
    <scope>NUCLEOTIDE SEQUENCE [LARGE SCALE GENOMIC DNA]</scope>
</reference>
<dbReference type="WBParaSite" id="BPAG_0000193801-mRNA-1">
    <property type="protein sequence ID" value="BPAG_0000193801-mRNA-1"/>
    <property type="gene ID" value="BPAG_0000193801"/>
</dbReference>
<keyword evidence="3" id="KW-0675">Receptor</keyword>
<accession>A0A0N4T1A9</accession>
<evidence type="ECO:0000313" key="5">
    <source>
        <dbReference type="Proteomes" id="UP000278627"/>
    </source>
</evidence>
<keyword evidence="1" id="KW-0805">Transcription regulation</keyword>
<organism evidence="6">
    <name type="scientific">Brugia pahangi</name>
    <name type="common">Filarial nematode worm</name>
    <dbReference type="NCBI Taxonomy" id="6280"/>
    <lineage>
        <taxon>Eukaryota</taxon>
        <taxon>Metazoa</taxon>
        <taxon>Ecdysozoa</taxon>
        <taxon>Nematoda</taxon>
        <taxon>Chromadorea</taxon>
        <taxon>Rhabditida</taxon>
        <taxon>Spirurina</taxon>
        <taxon>Spiruromorpha</taxon>
        <taxon>Filarioidea</taxon>
        <taxon>Onchocercidae</taxon>
        <taxon>Brugia</taxon>
    </lineage>
</organism>
<evidence type="ECO:0000256" key="1">
    <source>
        <dbReference type="ARBA" id="ARBA00023015"/>
    </source>
</evidence>
<evidence type="ECO:0000256" key="2">
    <source>
        <dbReference type="ARBA" id="ARBA00023163"/>
    </source>
</evidence>
<evidence type="ECO:0000256" key="3">
    <source>
        <dbReference type="ARBA" id="ARBA00023170"/>
    </source>
</evidence>
<dbReference type="Proteomes" id="UP000278627">
    <property type="component" value="Unassembled WGS sequence"/>
</dbReference>
<reference evidence="6" key="1">
    <citation type="submission" date="2017-02" db="UniProtKB">
        <authorList>
            <consortium name="WormBaseParasite"/>
        </authorList>
    </citation>
    <scope>IDENTIFICATION</scope>
</reference>
<gene>
    <name evidence="4" type="ORF">BPAG_LOCUS1919</name>
</gene>
<keyword evidence="5" id="KW-1185">Reference proteome</keyword>
<name>A0A0N4T1A9_BRUPA</name>
<evidence type="ECO:0000313" key="4">
    <source>
        <dbReference type="EMBL" id="VDN83105.1"/>
    </source>
</evidence>
<evidence type="ECO:0000313" key="6">
    <source>
        <dbReference type="WBParaSite" id="BPAG_0000193801-mRNA-1"/>
    </source>
</evidence>
<dbReference type="EMBL" id="UZAD01000200">
    <property type="protein sequence ID" value="VDN83105.1"/>
    <property type="molecule type" value="Genomic_DNA"/>
</dbReference>
<proteinExistence type="predicted"/>